<comment type="subcellular location">
    <subcellularLocation>
        <location evidence="6">Secreted</location>
    </subcellularLocation>
</comment>
<comment type="caution">
    <text evidence="5">Lacks conserved residue(s) required for the propagation of feature annotation.</text>
</comment>
<evidence type="ECO:0000256" key="1">
    <source>
        <dbReference type="ARBA" id="ARBA00022723"/>
    </source>
</evidence>
<accession>V9L460</accession>
<evidence type="ECO:0000256" key="4">
    <source>
        <dbReference type="ARBA" id="ARBA00023157"/>
    </source>
</evidence>
<evidence type="ECO:0000256" key="2">
    <source>
        <dbReference type="ARBA" id="ARBA00022729"/>
    </source>
</evidence>
<evidence type="ECO:0000256" key="3">
    <source>
        <dbReference type="ARBA" id="ARBA00022837"/>
    </source>
</evidence>
<evidence type="ECO:0000313" key="8">
    <source>
        <dbReference type="EMBL" id="AFP06277.1"/>
    </source>
</evidence>
<name>V9L460_CALMI</name>
<dbReference type="PRINTS" id="PR00895">
    <property type="entry name" value="PENTAXIN"/>
</dbReference>
<dbReference type="InterPro" id="IPR001759">
    <property type="entry name" value="PTX_dom"/>
</dbReference>
<evidence type="ECO:0000256" key="6">
    <source>
        <dbReference type="RuleBase" id="RU362112"/>
    </source>
</evidence>
<dbReference type="SMART" id="SM00159">
    <property type="entry name" value="PTX"/>
    <property type="match status" value="1"/>
</dbReference>
<dbReference type="SUPFAM" id="SSF49899">
    <property type="entry name" value="Concanavalin A-like lectins/glucanases"/>
    <property type="match status" value="1"/>
</dbReference>
<comment type="similarity">
    <text evidence="6">Belongs to the pentraxin family.</text>
</comment>
<keyword evidence="4" id="KW-1015">Disulfide bond</keyword>
<proteinExistence type="evidence at transcript level"/>
<keyword evidence="1 6" id="KW-0479">Metal-binding</keyword>
<dbReference type="InterPro" id="IPR013320">
    <property type="entry name" value="ConA-like_dom_sf"/>
</dbReference>
<feature type="chain" id="PRO_5006994289" description="Pentraxin family member" evidence="6">
    <location>
        <begin position="20"/>
        <end position="234"/>
    </location>
</feature>
<keyword evidence="2 6" id="KW-0732">Signal</keyword>
<dbReference type="GO" id="GO:0005576">
    <property type="term" value="C:extracellular region"/>
    <property type="evidence" value="ECO:0007669"/>
    <property type="project" value="UniProtKB-SubCell"/>
</dbReference>
<organism evidence="8">
    <name type="scientific">Callorhinchus milii</name>
    <name type="common">Ghost shark</name>
    <dbReference type="NCBI Taxonomy" id="7868"/>
    <lineage>
        <taxon>Eukaryota</taxon>
        <taxon>Metazoa</taxon>
        <taxon>Chordata</taxon>
        <taxon>Craniata</taxon>
        <taxon>Vertebrata</taxon>
        <taxon>Chondrichthyes</taxon>
        <taxon>Holocephali</taxon>
        <taxon>Chimaeriformes</taxon>
        <taxon>Callorhinchidae</taxon>
        <taxon>Callorhinchus</taxon>
    </lineage>
</organism>
<dbReference type="AlphaFoldDB" id="V9L460"/>
<reference evidence="8" key="1">
    <citation type="journal article" date="2014" name="Nature">
        <title>Elephant shark genome provides unique insights into gnathostome evolution.</title>
        <authorList>
            <consortium name="International Elephant Shark Genome Sequencing Consortium"/>
            <person name="Venkatesh B."/>
            <person name="Lee A.P."/>
            <person name="Ravi V."/>
            <person name="Maurya A.K."/>
            <person name="Lian M.M."/>
            <person name="Swann J.B."/>
            <person name="Ohta Y."/>
            <person name="Flajnik M.F."/>
            <person name="Sutoh Y."/>
            <person name="Kasahara M."/>
            <person name="Hoon S."/>
            <person name="Gangu V."/>
            <person name="Roy S.W."/>
            <person name="Irimia M."/>
            <person name="Korzh V."/>
            <person name="Kondrychyn I."/>
            <person name="Lim Z.W."/>
            <person name="Tay B.H."/>
            <person name="Tohari S."/>
            <person name="Kong K.W."/>
            <person name="Ho S."/>
            <person name="Lorente-Galdos B."/>
            <person name="Quilez J."/>
            <person name="Marques-Bonet T."/>
            <person name="Raney B.J."/>
            <person name="Ingham P.W."/>
            <person name="Tay A."/>
            <person name="Hillier L.W."/>
            <person name="Minx P."/>
            <person name="Boehm T."/>
            <person name="Wilson R.K."/>
            <person name="Brenner S."/>
            <person name="Warren W.C."/>
        </authorList>
    </citation>
    <scope>NUCLEOTIDE SEQUENCE</scope>
    <source>
        <tissue evidence="8">Brain</tissue>
    </source>
</reference>
<sequence length="234" mass="25328">MSLAFTLVLCVCLVAASRSQAPPLSLSSTGLLGKSIIFPATNQVDHVRLLPKSSPALTAFTLCLRASTQVYRTISLFSYAVAADSNELLVFMNPATSSLSLYIGSRTVTLKMPPLTAVLTHICATWESKSGLAHLWVNAHRSLGCTIRQGYTVKPGGVFILGQEQDSLGGRFDARQSLQGEETEVNLWDYVLPRSEIQDLSWGCHGIGGNVINWETVGYEVGGRAIVQDNHDCE</sequence>
<comment type="subunit">
    <text evidence="6">Homopentamer. Pentaxin (or pentraxin) have a discoid arrangement of 5 non-covalently bound subunits.</text>
</comment>
<protein>
    <recommendedName>
        <fullName evidence="6">Pentraxin family member</fullName>
    </recommendedName>
</protein>
<evidence type="ECO:0000256" key="5">
    <source>
        <dbReference type="PROSITE-ProRule" id="PRU01172"/>
    </source>
</evidence>
<dbReference type="Gene3D" id="2.60.120.200">
    <property type="match status" value="1"/>
</dbReference>
<evidence type="ECO:0000259" key="7">
    <source>
        <dbReference type="PROSITE" id="PS51828"/>
    </source>
</evidence>
<dbReference type="InterPro" id="IPR051005">
    <property type="entry name" value="Pentraxin_domain"/>
</dbReference>
<dbReference type="PROSITE" id="PS51828">
    <property type="entry name" value="PTX_2"/>
    <property type="match status" value="1"/>
</dbReference>
<dbReference type="InterPro" id="IPR030476">
    <property type="entry name" value="Pentaxin_CS"/>
</dbReference>
<comment type="cofactor">
    <cofactor evidence="6">
        <name>Ca(2+)</name>
        <dbReference type="ChEBI" id="CHEBI:29108"/>
    </cofactor>
    <text evidence="6">Binds 2 calcium ions per subunit.</text>
</comment>
<dbReference type="PANTHER" id="PTHR45869">
    <property type="entry name" value="C-REACTIVE PROTEIN-RELATED"/>
    <property type="match status" value="1"/>
</dbReference>
<dbReference type="EMBL" id="JW873760">
    <property type="protein sequence ID" value="AFP06277.1"/>
    <property type="molecule type" value="mRNA"/>
</dbReference>
<keyword evidence="3 6" id="KW-0106">Calcium</keyword>
<dbReference type="Pfam" id="PF00354">
    <property type="entry name" value="Pentaxin"/>
    <property type="match status" value="1"/>
</dbReference>
<feature type="signal peptide" evidence="6">
    <location>
        <begin position="1"/>
        <end position="19"/>
    </location>
</feature>
<dbReference type="PROSITE" id="PS00289">
    <property type="entry name" value="PTX_1"/>
    <property type="match status" value="1"/>
</dbReference>
<dbReference type="GO" id="GO:0046872">
    <property type="term" value="F:metal ion binding"/>
    <property type="evidence" value="ECO:0007669"/>
    <property type="project" value="UniProtKB-KW"/>
</dbReference>
<dbReference type="PANTHER" id="PTHR45869:SF8">
    <property type="entry name" value="LAMG-LIKE JELLYROLL FOLD DOMAIN-CONTAINING PROTEIN"/>
    <property type="match status" value="1"/>
</dbReference>
<feature type="domain" description="Pentraxin (PTX)" evidence="7">
    <location>
        <begin position="32"/>
        <end position="233"/>
    </location>
</feature>